<dbReference type="EMBL" id="JBHSCN010000005">
    <property type="protein sequence ID" value="MFC4243661.1"/>
    <property type="molecule type" value="Genomic_DNA"/>
</dbReference>
<evidence type="ECO:0000313" key="1">
    <source>
        <dbReference type="EMBL" id="MFC4243661.1"/>
    </source>
</evidence>
<reference evidence="2" key="1">
    <citation type="journal article" date="2019" name="Int. J. Syst. Evol. Microbiol.">
        <title>The Global Catalogue of Microorganisms (GCM) 10K type strain sequencing project: providing services to taxonomists for standard genome sequencing and annotation.</title>
        <authorList>
            <consortium name="The Broad Institute Genomics Platform"/>
            <consortium name="The Broad Institute Genome Sequencing Center for Infectious Disease"/>
            <person name="Wu L."/>
            <person name="Ma J."/>
        </authorList>
    </citation>
    <scope>NUCLEOTIDE SEQUENCE [LARGE SCALE GENOMIC DNA]</scope>
    <source>
        <strain evidence="2">CGMCC 1.10363</strain>
    </source>
</reference>
<dbReference type="RefSeq" id="WP_390228741.1">
    <property type="nucleotide sequence ID" value="NZ_JBHSCN010000005.1"/>
</dbReference>
<proteinExistence type="predicted"/>
<sequence length="101" mass="10290">MTLAEMAPATTCSAAPPETALLRTRSVEAGLVEVTVGDEVVGFLELAGGVWVALCGPVYSWATEVGQHADPDVAVLTLFTSGMKPAGPTGLPHGGGPRLFL</sequence>
<evidence type="ECO:0000313" key="2">
    <source>
        <dbReference type="Proteomes" id="UP001595900"/>
    </source>
</evidence>
<accession>A0ABV8Q5P7</accession>
<name>A0ABV8Q5P7_9MICO</name>
<organism evidence="1 2">
    <name type="scientific">Gryllotalpicola reticulitermitis</name>
    <dbReference type="NCBI Taxonomy" id="1184153"/>
    <lineage>
        <taxon>Bacteria</taxon>
        <taxon>Bacillati</taxon>
        <taxon>Actinomycetota</taxon>
        <taxon>Actinomycetes</taxon>
        <taxon>Micrococcales</taxon>
        <taxon>Microbacteriaceae</taxon>
        <taxon>Gryllotalpicola</taxon>
    </lineage>
</organism>
<keyword evidence="2" id="KW-1185">Reference proteome</keyword>
<gene>
    <name evidence="1" type="ORF">ACFOYW_09775</name>
</gene>
<dbReference type="Proteomes" id="UP001595900">
    <property type="component" value="Unassembled WGS sequence"/>
</dbReference>
<protein>
    <submittedName>
        <fullName evidence="1">Uncharacterized protein</fullName>
    </submittedName>
</protein>
<comment type="caution">
    <text evidence="1">The sequence shown here is derived from an EMBL/GenBank/DDBJ whole genome shotgun (WGS) entry which is preliminary data.</text>
</comment>